<protein>
    <submittedName>
        <fullName evidence="1">Acyl-coenzyme A thioesterase 13</fullName>
    </submittedName>
</protein>
<reference evidence="1 2" key="1">
    <citation type="journal article" date="2023" name="Science">
        <title>Complex scaffold remodeling in plant triterpene biosynthesis.</title>
        <authorList>
            <person name="De La Pena R."/>
            <person name="Hodgson H."/>
            <person name="Liu J.C."/>
            <person name="Stephenson M.J."/>
            <person name="Martin A.C."/>
            <person name="Owen C."/>
            <person name="Harkess A."/>
            <person name="Leebens-Mack J."/>
            <person name="Jimenez L.E."/>
            <person name="Osbourn A."/>
            <person name="Sattely E.S."/>
        </authorList>
    </citation>
    <scope>NUCLEOTIDE SEQUENCE [LARGE SCALE GENOMIC DNA]</scope>
    <source>
        <strain evidence="2">cv. JPN11</strain>
        <tissue evidence="1">Leaf</tissue>
    </source>
</reference>
<accession>A0ACC1XWN1</accession>
<organism evidence="1 2">
    <name type="scientific">Melia azedarach</name>
    <name type="common">Chinaberry tree</name>
    <dbReference type="NCBI Taxonomy" id="155640"/>
    <lineage>
        <taxon>Eukaryota</taxon>
        <taxon>Viridiplantae</taxon>
        <taxon>Streptophyta</taxon>
        <taxon>Embryophyta</taxon>
        <taxon>Tracheophyta</taxon>
        <taxon>Spermatophyta</taxon>
        <taxon>Magnoliopsida</taxon>
        <taxon>eudicotyledons</taxon>
        <taxon>Gunneridae</taxon>
        <taxon>Pentapetalae</taxon>
        <taxon>rosids</taxon>
        <taxon>malvids</taxon>
        <taxon>Sapindales</taxon>
        <taxon>Meliaceae</taxon>
        <taxon>Melia</taxon>
    </lineage>
</organism>
<proteinExistence type="predicted"/>
<name>A0ACC1XWN1_MELAZ</name>
<comment type="caution">
    <text evidence="1">The sequence shown here is derived from an EMBL/GenBank/DDBJ whole genome shotgun (WGS) entry which is preliminary data.</text>
</comment>
<keyword evidence="2" id="KW-1185">Reference proteome</keyword>
<dbReference type="EMBL" id="CM051400">
    <property type="protein sequence ID" value="KAJ4715109.1"/>
    <property type="molecule type" value="Genomic_DNA"/>
</dbReference>
<evidence type="ECO:0000313" key="2">
    <source>
        <dbReference type="Proteomes" id="UP001164539"/>
    </source>
</evidence>
<evidence type="ECO:0000313" key="1">
    <source>
        <dbReference type="EMBL" id="KAJ4715109.1"/>
    </source>
</evidence>
<gene>
    <name evidence="1" type="ORF">OWV82_013499</name>
</gene>
<sequence length="224" mass="25223">MEFESVKKYLEQGGGIEDEHRAATLMSSLPSRFFENFILQHIHVDLIHPGRLVCSMKLPHQLANADNILHGGVIATLVDTVGSAALYTVGVCMDRVSVEINVSYLDAACAGSNLQSPRRKPGSHLQFLYIFVERIEKCVYILEVFVDERGEYISHKCVEANVCFLFLFLFFMLVTQEEIEIEAKVLKVGTLIDVISVDFREKNTRKLIAQGRHSMYIVGPSSKL</sequence>
<dbReference type="Proteomes" id="UP001164539">
    <property type="component" value="Chromosome 7"/>
</dbReference>